<evidence type="ECO:0000256" key="2">
    <source>
        <dbReference type="ARBA" id="ARBA00004613"/>
    </source>
</evidence>
<dbReference type="OrthoDB" id="8019836at2"/>
<organism evidence="9 10">
    <name type="scientific">Microvirga lotononidis</name>
    <dbReference type="NCBI Taxonomy" id="864069"/>
    <lineage>
        <taxon>Bacteria</taxon>
        <taxon>Pseudomonadati</taxon>
        <taxon>Pseudomonadota</taxon>
        <taxon>Alphaproteobacteria</taxon>
        <taxon>Hyphomicrobiales</taxon>
        <taxon>Methylobacteriaceae</taxon>
        <taxon>Microvirga</taxon>
    </lineage>
</organism>
<dbReference type="GO" id="GO:0016020">
    <property type="term" value="C:membrane"/>
    <property type="evidence" value="ECO:0007669"/>
    <property type="project" value="UniProtKB-SubCell"/>
</dbReference>
<evidence type="ECO:0000256" key="1">
    <source>
        <dbReference type="ARBA" id="ARBA00004370"/>
    </source>
</evidence>
<dbReference type="SUPFAM" id="SSF51120">
    <property type="entry name" value="beta-Roll"/>
    <property type="match status" value="3"/>
</dbReference>
<keyword evidence="5" id="KW-0677">Repeat</keyword>
<dbReference type="GO" id="GO:0005576">
    <property type="term" value="C:extracellular region"/>
    <property type="evidence" value="ECO:0007669"/>
    <property type="project" value="UniProtKB-SubCell"/>
</dbReference>
<dbReference type="SUPFAM" id="SSF49313">
    <property type="entry name" value="Cadherin-like"/>
    <property type="match status" value="1"/>
</dbReference>
<evidence type="ECO:0000256" key="5">
    <source>
        <dbReference type="ARBA" id="ARBA00022737"/>
    </source>
</evidence>
<evidence type="ECO:0000256" key="6">
    <source>
        <dbReference type="ARBA" id="ARBA00023026"/>
    </source>
</evidence>
<dbReference type="PROSITE" id="PS50268">
    <property type="entry name" value="CADHERIN_2"/>
    <property type="match status" value="1"/>
</dbReference>
<keyword evidence="6" id="KW-0843">Virulence</keyword>
<gene>
    <name evidence="9" type="ORF">MicloDRAFT_00012090</name>
</gene>
<evidence type="ECO:0000256" key="7">
    <source>
        <dbReference type="ARBA" id="ARBA00023136"/>
    </source>
</evidence>
<sequence length="712" mass="72368">MAANVVTSIVTTPQVLGVDGISILGLGSINSATVGVTGGRGELTVFGSIYGADGGVSLSADLNNIVVGSSGSISGKNYGIRVGDPTAGGSGIVNVTSSGSISAETGSAIALYSGIVSLTNSGLIAANRVLSSGPTLAPVVELTGIFATLVNTGTIISGAPLFGGIAVRFNYQASGSFWGKLENFGFIQGSVEFGSGSDVYDGRFGHIEGAINMGGGNDIFYGGEDGESVSFGAGNGTIDGGAGEDTLTFLNGTTDIRFDLRLTDGQKIGIGTFSVKNVEHFRAQAGNDYLIGNSGASNIHGGDGNDTIDGHLGNDTLDGGAGSDTALFSGSVGARVDLTKPSERQNTGYGWDVVLNIENLEGGAGADWFQGDGGANVLTGHGGNDTLIGGAGNDTLDGGSGLNTAVFAGSSRQSAVTNNGNGTWTVAGPDGTDLLRDIRLVQFSDTIITLWNAAPASLGLSAAVVSEDTLAGTIVATLSAVDADGDALSYELASADGPFRIDGNQLILTGPLDFESAASHSLTLVAKDAYGGQVSQIFTLQVADAVETTPFILTGTAGADRLEGEAGNDVLNGLGGNDVLLGEAGNDVLSGGAGHDTLEGGAGQDIFVFDTKLSKSAKVNKANQEWIVDFRIEDDTIHLAKSVFSKMAKKGVIQKGEFYIGAKAHDRDDHIIYNKKTGTLYYDADGTGSQAQVQIATLSKNLKMTHKDFFVV</sequence>
<dbReference type="eggNOG" id="COG2931">
    <property type="taxonomic scope" value="Bacteria"/>
</dbReference>
<dbReference type="GO" id="GO:0007156">
    <property type="term" value="P:homophilic cell adhesion via plasma membrane adhesion molecules"/>
    <property type="evidence" value="ECO:0007669"/>
    <property type="project" value="InterPro"/>
</dbReference>
<reference evidence="9 10" key="1">
    <citation type="submission" date="2012-02" db="EMBL/GenBank/DDBJ databases">
        <title>Improved High-Quality Draft sequence of Microvirga sp. WSM3557.</title>
        <authorList>
            <consortium name="US DOE Joint Genome Institute"/>
            <person name="Lucas S."/>
            <person name="Han J."/>
            <person name="Lapidus A."/>
            <person name="Cheng J.-F."/>
            <person name="Goodwin L."/>
            <person name="Pitluck S."/>
            <person name="Peters L."/>
            <person name="Zhang X."/>
            <person name="Detter J.C."/>
            <person name="Han C."/>
            <person name="Tapia R."/>
            <person name="Land M."/>
            <person name="Hauser L."/>
            <person name="Kyrpides N."/>
            <person name="Ivanova N."/>
            <person name="Pagani I."/>
            <person name="Brau L."/>
            <person name="Yates R."/>
            <person name="O'Hara G."/>
            <person name="Rui T."/>
            <person name="Howieson J."/>
            <person name="Reeve W."/>
            <person name="Woyke T."/>
        </authorList>
    </citation>
    <scope>NUCLEOTIDE SEQUENCE [LARGE SCALE GENOMIC DNA]</scope>
    <source>
        <strain evidence="9 10">WSM3557</strain>
    </source>
</reference>
<dbReference type="Pfam" id="PF00028">
    <property type="entry name" value="Cadherin"/>
    <property type="match status" value="1"/>
</dbReference>
<keyword evidence="7" id="KW-0472">Membrane</keyword>
<comment type="subcellular location">
    <subcellularLocation>
        <location evidence="1">Membrane</location>
    </subcellularLocation>
    <subcellularLocation>
        <location evidence="2">Secreted</location>
    </subcellularLocation>
</comment>
<dbReference type="PROSITE" id="PS00330">
    <property type="entry name" value="HEMOLYSIN_CALCIUM"/>
    <property type="match status" value="3"/>
</dbReference>
<dbReference type="HOGENOM" id="CLU_387724_0_0_5"/>
<dbReference type="EMBL" id="JH660640">
    <property type="protein sequence ID" value="EIM29889.1"/>
    <property type="molecule type" value="Genomic_DNA"/>
</dbReference>
<dbReference type="InterPro" id="IPR003995">
    <property type="entry name" value="RTX_toxin_determinant-A"/>
</dbReference>
<dbReference type="AlphaFoldDB" id="I4Z0Z7"/>
<evidence type="ECO:0000259" key="8">
    <source>
        <dbReference type="PROSITE" id="PS50268"/>
    </source>
</evidence>
<dbReference type="PANTHER" id="PTHR38340:SF1">
    <property type="entry name" value="S-LAYER PROTEIN"/>
    <property type="match status" value="1"/>
</dbReference>
<evidence type="ECO:0000313" key="10">
    <source>
        <dbReference type="Proteomes" id="UP000003947"/>
    </source>
</evidence>
<evidence type="ECO:0000256" key="4">
    <source>
        <dbReference type="ARBA" id="ARBA00022656"/>
    </source>
</evidence>
<dbReference type="PANTHER" id="PTHR38340">
    <property type="entry name" value="S-LAYER PROTEIN"/>
    <property type="match status" value="1"/>
</dbReference>
<dbReference type="CDD" id="cd11304">
    <property type="entry name" value="Cadherin_repeat"/>
    <property type="match status" value="1"/>
</dbReference>
<protein>
    <submittedName>
        <fullName evidence="9">Ca2+-binding protein, RTX toxin</fullName>
    </submittedName>
</protein>
<name>I4Z0Z7_9HYPH</name>
<dbReference type="RefSeq" id="WP_009489931.1">
    <property type="nucleotide sequence ID" value="NZ_CP141050.1"/>
</dbReference>
<dbReference type="STRING" id="864069.MicloDRAFT_00012090"/>
<dbReference type="InterPro" id="IPR015919">
    <property type="entry name" value="Cadherin-like_sf"/>
</dbReference>
<dbReference type="Gene3D" id="2.60.40.60">
    <property type="entry name" value="Cadherins"/>
    <property type="match status" value="1"/>
</dbReference>
<dbReference type="Gene3D" id="2.150.10.10">
    <property type="entry name" value="Serralysin-like metalloprotease, C-terminal"/>
    <property type="match status" value="4"/>
</dbReference>
<feature type="domain" description="Cadherin" evidence="8">
    <location>
        <begin position="465"/>
        <end position="552"/>
    </location>
</feature>
<proteinExistence type="predicted"/>
<dbReference type="InterPro" id="IPR018511">
    <property type="entry name" value="Hemolysin-typ_Ca-bd_CS"/>
</dbReference>
<dbReference type="Proteomes" id="UP000003947">
    <property type="component" value="Unassembled WGS sequence"/>
</dbReference>
<keyword evidence="3" id="KW-0964">Secreted</keyword>
<keyword evidence="4" id="KW-0800">Toxin</keyword>
<dbReference type="InterPro" id="IPR011049">
    <property type="entry name" value="Serralysin-like_metalloprot_C"/>
</dbReference>
<dbReference type="PATRIC" id="fig|864069.3.peg.1344"/>
<dbReference type="GO" id="GO:0005509">
    <property type="term" value="F:calcium ion binding"/>
    <property type="evidence" value="ECO:0007669"/>
    <property type="project" value="InterPro"/>
</dbReference>
<evidence type="ECO:0000256" key="3">
    <source>
        <dbReference type="ARBA" id="ARBA00022525"/>
    </source>
</evidence>
<dbReference type="InterPro" id="IPR050557">
    <property type="entry name" value="RTX_toxin/Mannuronan_C5-epim"/>
</dbReference>
<accession>I4Z0Z7</accession>
<dbReference type="GO" id="GO:0090729">
    <property type="term" value="F:toxin activity"/>
    <property type="evidence" value="ECO:0007669"/>
    <property type="project" value="UniProtKB-KW"/>
</dbReference>
<dbReference type="InterPro" id="IPR002126">
    <property type="entry name" value="Cadherin-like_dom"/>
</dbReference>
<dbReference type="Pfam" id="PF00353">
    <property type="entry name" value="HemolysinCabind"/>
    <property type="match status" value="4"/>
</dbReference>
<evidence type="ECO:0000313" key="9">
    <source>
        <dbReference type="EMBL" id="EIM29889.1"/>
    </source>
</evidence>
<dbReference type="SMART" id="SM00112">
    <property type="entry name" value="CA"/>
    <property type="match status" value="1"/>
</dbReference>
<dbReference type="PRINTS" id="PR00313">
    <property type="entry name" value="CABNDNGRPT"/>
</dbReference>
<dbReference type="PRINTS" id="PR01488">
    <property type="entry name" value="RTXTOXINA"/>
</dbReference>
<keyword evidence="10" id="KW-1185">Reference proteome</keyword>
<dbReference type="InterPro" id="IPR001343">
    <property type="entry name" value="Hemolysn_Ca-bd"/>
</dbReference>